<reference evidence="2" key="1">
    <citation type="journal article" date="2022" name="Int. J. Syst. Evol. Microbiol.">
        <title>Anaeromyxobacter oryzae sp. nov., Anaeromyxobacter diazotrophicus sp. nov. and Anaeromyxobacter paludicola sp. nov., isolated from paddy soils.</title>
        <authorList>
            <person name="Itoh H."/>
            <person name="Xu Z."/>
            <person name="Mise K."/>
            <person name="Masuda Y."/>
            <person name="Ushijima N."/>
            <person name="Hayakawa C."/>
            <person name="Shiratori Y."/>
            <person name="Senoo K."/>
        </authorList>
    </citation>
    <scope>NUCLEOTIDE SEQUENCE [LARGE SCALE GENOMIC DNA]</scope>
    <source>
        <strain evidence="2">Red630</strain>
    </source>
</reference>
<protein>
    <submittedName>
        <fullName evidence="1">Uncharacterized protein</fullName>
    </submittedName>
</protein>
<name>A0ABM7XFZ7_9BACT</name>
<accession>A0ABM7XFZ7</accession>
<sequence length="296" mass="31652">MRWPAAAFALLVGALGAHGLWFQATIPRRLPTEADWRAVAAAVAREGAPGDAAALAPWWAERGRLYLPERLPVLALPGYEGEDLAGVRRVFLVELPEAPRWDGREARELRARGEVAGAPRRFGALRLTRVDLREPLLPLAFLPDLLEGAEVTLGGRPCPAGGAGGFRCPGPPWLRVAAETREIALRPRACILAHPAAGAPLRIRFPRVRLGRALRGHVGIIGEAAYDGAAPVRLEVAVAGRPLGAAEASPRRLGWQGFSFDTAGLAGREAAVAFTVTSADPARRWFCFDAMTVGAR</sequence>
<keyword evidence="2" id="KW-1185">Reference proteome</keyword>
<dbReference type="EMBL" id="AP025592">
    <property type="protein sequence ID" value="BDG10800.1"/>
    <property type="molecule type" value="Genomic_DNA"/>
</dbReference>
<dbReference type="RefSeq" id="WP_248343360.1">
    <property type="nucleotide sequence ID" value="NZ_AP025592.1"/>
</dbReference>
<evidence type="ECO:0000313" key="1">
    <source>
        <dbReference type="EMBL" id="BDG10800.1"/>
    </source>
</evidence>
<dbReference type="Proteomes" id="UP001162734">
    <property type="component" value="Chromosome"/>
</dbReference>
<proteinExistence type="predicted"/>
<gene>
    <name evidence="1" type="ORF">AMPC_39130</name>
</gene>
<organism evidence="1 2">
    <name type="scientific">Anaeromyxobacter paludicola</name>
    <dbReference type="NCBI Taxonomy" id="2918171"/>
    <lineage>
        <taxon>Bacteria</taxon>
        <taxon>Pseudomonadati</taxon>
        <taxon>Myxococcota</taxon>
        <taxon>Myxococcia</taxon>
        <taxon>Myxococcales</taxon>
        <taxon>Cystobacterineae</taxon>
        <taxon>Anaeromyxobacteraceae</taxon>
        <taxon>Anaeromyxobacter</taxon>
    </lineage>
</organism>
<evidence type="ECO:0000313" key="2">
    <source>
        <dbReference type="Proteomes" id="UP001162734"/>
    </source>
</evidence>